<evidence type="ECO:0000313" key="1">
    <source>
        <dbReference type="EMBL" id="MBB5871431.1"/>
    </source>
</evidence>
<comment type="caution">
    <text evidence="1">The sequence shown here is derived from an EMBL/GenBank/DDBJ whole genome shotgun (WGS) entry which is preliminary data.</text>
</comment>
<gene>
    <name evidence="1" type="ORF">F4553_004810</name>
</gene>
<evidence type="ECO:0000313" key="2">
    <source>
        <dbReference type="Proteomes" id="UP000587527"/>
    </source>
</evidence>
<proteinExistence type="predicted"/>
<organism evidence="1 2">
    <name type="scientific">Allocatelliglobosispora scoriae</name>
    <dbReference type="NCBI Taxonomy" id="643052"/>
    <lineage>
        <taxon>Bacteria</taxon>
        <taxon>Bacillati</taxon>
        <taxon>Actinomycetota</taxon>
        <taxon>Actinomycetes</taxon>
        <taxon>Micromonosporales</taxon>
        <taxon>Micromonosporaceae</taxon>
        <taxon>Allocatelliglobosispora</taxon>
    </lineage>
</organism>
<name>A0A841BXM4_9ACTN</name>
<dbReference type="RefSeq" id="WP_184839476.1">
    <property type="nucleotide sequence ID" value="NZ_JACHMN010000002.1"/>
</dbReference>
<dbReference type="Proteomes" id="UP000587527">
    <property type="component" value="Unassembled WGS sequence"/>
</dbReference>
<dbReference type="EMBL" id="JACHMN010000002">
    <property type="protein sequence ID" value="MBB5871431.1"/>
    <property type="molecule type" value="Genomic_DNA"/>
</dbReference>
<protein>
    <submittedName>
        <fullName evidence="1">Putative transcriptional regulator</fullName>
    </submittedName>
</protein>
<dbReference type="Gene3D" id="1.10.1220.10">
    <property type="entry name" value="Met repressor-like"/>
    <property type="match status" value="1"/>
</dbReference>
<keyword evidence="2" id="KW-1185">Reference proteome</keyword>
<reference evidence="1 2" key="1">
    <citation type="submission" date="2020-08" db="EMBL/GenBank/DDBJ databases">
        <title>Sequencing the genomes of 1000 actinobacteria strains.</title>
        <authorList>
            <person name="Klenk H.-P."/>
        </authorList>
    </citation>
    <scope>NUCLEOTIDE SEQUENCE [LARGE SCALE GENOMIC DNA]</scope>
    <source>
        <strain evidence="1 2">DSM 45362</strain>
    </source>
</reference>
<dbReference type="InterPro" id="IPR013321">
    <property type="entry name" value="Arc_rbn_hlx_hlx"/>
</dbReference>
<dbReference type="SUPFAM" id="SSF47598">
    <property type="entry name" value="Ribbon-helix-helix"/>
    <property type="match status" value="1"/>
</dbReference>
<dbReference type="InterPro" id="IPR010985">
    <property type="entry name" value="Ribbon_hlx_hlx"/>
</dbReference>
<dbReference type="AlphaFoldDB" id="A0A841BXM4"/>
<dbReference type="GO" id="GO:0006355">
    <property type="term" value="P:regulation of DNA-templated transcription"/>
    <property type="evidence" value="ECO:0007669"/>
    <property type="project" value="InterPro"/>
</dbReference>
<accession>A0A841BXM4</accession>
<sequence length="66" mass="7472">MAVTFELPAKLHEAVKAIATAERRSLTQTLIIAVEDYVQRHQRTERIDELSARIAGEDAELLRRLG</sequence>